<evidence type="ECO:0000256" key="1">
    <source>
        <dbReference type="SAM" id="Phobius"/>
    </source>
</evidence>
<protein>
    <submittedName>
        <fullName evidence="2">Uncharacterized protein</fullName>
    </submittedName>
</protein>
<keyword evidence="3" id="KW-1185">Reference proteome</keyword>
<reference evidence="2 3" key="1">
    <citation type="journal article" date="2016" name="G3 (Bethesda)">
        <title>First Draft Assembly and Annotation of the Genome of a California Endemic Oak Quercus lobata Nee (Fagaceae).</title>
        <authorList>
            <person name="Sork V.L."/>
            <person name="Fitz-Gibbon S.T."/>
            <person name="Puiu D."/>
            <person name="Crepeau M."/>
            <person name="Gugger P.F."/>
            <person name="Sherman R."/>
            <person name="Stevens K."/>
            <person name="Langley C.H."/>
            <person name="Pellegrini M."/>
            <person name="Salzberg S.L."/>
        </authorList>
    </citation>
    <scope>NUCLEOTIDE SEQUENCE [LARGE SCALE GENOMIC DNA]</scope>
    <source>
        <strain evidence="2 3">cv. SW786</strain>
    </source>
</reference>
<name>A0A7N2MEG3_QUELO</name>
<evidence type="ECO:0000313" key="3">
    <source>
        <dbReference type="Proteomes" id="UP000594261"/>
    </source>
</evidence>
<keyword evidence="1" id="KW-1133">Transmembrane helix</keyword>
<dbReference type="Proteomes" id="UP000594261">
    <property type="component" value="Chromosome 8"/>
</dbReference>
<dbReference type="InParanoid" id="A0A7N2MEG3"/>
<dbReference type="EnsemblPlants" id="QL08p051960:mrna">
    <property type="protein sequence ID" value="QL08p051960:mrna"/>
    <property type="gene ID" value="QL08p051960"/>
</dbReference>
<keyword evidence="1" id="KW-0472">Membrane</keyword>
<accession>A0A7N2MEG3</accession>
<dbReference type="EMBL" id="LRBV02000008">
    <property type="status" value="NOT_ANNOTATED_CDS"/>
    <property type="molecule type" value="Genomic_DNA"/>
</dbReference>
<evidence type="ECO:0000313" key="2">
    <source>
        <dbReference type="EnsemblPlants" id="QL08p051960:mrna"/>
    </source>
</evidence>
<proteinExistence type="predicted"/>
<dbReference type="Gramene" id="QL08p051960:mrna">
    <property type="protein sequence ID" value="QL08p051960:mrna"/>
    <property type="gene ID" value="QL08p051960"/>
</dbReference>
<organism evidence="2 3">
    <name type="scientific">Quercus lobata</name>
    <name type="common">Valley oak</name>
    <dbReference type="NCBI Taxonomy" id="97700"/>
    <lineage>
        <taxon>Eukaryota</taxon>
        <taxon>Viridiplantae</taxon>
        <taxon>Streptophyta</taxon>
        <taxon>Embryophyta</taxon>
        <taxon>Tracheophyta</taxon>
        <taxon>Spermatophyta</taxon>
        <taxon>Magnoliopsida</taxon>
        <taxon>eudicotyledons</taxon>
        <taxon>Gunneridae</taxon>
        <taxon>Pentapetalae</taxon>
        <taxon>rosids</taxon>
        <taxon>fabids</taxon>
        <taxon>Fagales</taxon>
        <taxon>Fagaceae</taxon>
        <taxon>Quercus</taxon>
    </lineage>
</organism>
<keyword evidence="1" id="KW-0812">Transmembrane</keyword>
<reference evidence="2" key="2">
    <citation type="submission" date="2021-01" db="UniProtKB">
        <authorList>
            <consortium name="EnsemblPlants"/>
        </authorList>
    </citation>
    <scope>IDENTIFICATION</scope>
</reference>
<feature type="transmembrane region" description="Helical" evidence="1">
    <location>
        <begin position="66"/>
        <end position="90"/>
    </location>
</feature>
<dbReference type="AlphaFoldDB" id="A0A7N2MEG3"/>
<sequence>MSVTLHTNLGDIKCEIFCDEVPKTAEESGLRQGLSASASPSFAPWCPPPLSSYSLPSTSSVLVPSLFPLLLIFFLFVPSLFFSSFFTHVLHLPPSSPPSSSLISSLLFPSPSILLPSPSSFSEEGSCHDMSNVEAETEETLKMSFRRSLTVYFSVLRVLSLLQQFSFCIGLFEPFFQVMFETRVGEEKLSPPQGRHVLLKLRRVIYGQRRHRFKEIFPYDRGERMFPTLLVKIRSRFFCCLSFGHVKALRMKRGLEAVANLSSVLPASSPLRREAQVGLLCCRSYGHAKAWGKGQGLEAVAHVSSVLPPRPSLASL</sequence>